<dbReference type="EMBL" id="JADAQT010000110">
    <property type="protein sequence ID" value="MBE1878705.1"/>
    <property type="molecule type" value="Genomic_DNA"/>
</dbReference>
<dbReference type="SUPFAM" id="SSF64288">
    <property type="entry name" value="Chorismate lyase-like"/>
    <property type="match status" value="1"/>
</dbReference>
<dbReference type="SMART" id="SM00866">
    <property type="entry name" value="UTRA"/>
    <property type="match status" value="1"/>
</dbReference>
<accession>A0ABR9N4X5</accession>
<dbReference type="Pfam" id="PF07702">
    <property type="entry name" value="UTRA"/>
    <property type="match status" value="1"/>
</dbReference>
<dbReference type="InterPro" id="IPR011663">
    <property type="entry name" value="UTRA"/>
</dbReference>
<dbReference type="RefSeq" id="WP_192865245.1">
    <property type="nucleotide sequence ID" value="NZ_JADAQT010000110.1"/>
</dbReference>
<evidence type="ECO:0000259" key="1">
    <source>
        <dbReference type="SMART" id="SM00866"/>
    </source>
</evidence>
<dbReference type="PANTHER" id="PTHR44846:SF17">
    <property type="entry name" value="GNTR-FAMILY TRANSCRIPTIONAL REGULATOR"/>
    <property type="match status" value="1"/>
</dbReference>
<dbReference type="InterPro" id="IPR028978">
    <property type="entry name" value="Chorismate_lyase_/UTRA_dom_sf"/>
</dbReference>
<comment type="caution">
    <text evidence="2">The sequence shown here is derived from an EMBL/GenBank/DDBJ whole genome shotgun (WGS) entry which is preliminary data.</text>
</comment>
<gene>
    <name evidence="2" type="ORF">IHE71_23705</name>
</gene>
<sequence>MSSHPRWTSVSMPYVTGVPGDAWAAEAAAQGGTGTQRLLEVGEKPAPEPVAAALDLQAGDPVVLRSRLMLLDDQPVERVESYYPASIARGTRLAETRKVPGGAVAHLTTLGYPSRRIVEDVTARLASPDEAEEFGLQPPSCIVQISRVILSDHDLPVEASIMTAPADNRRLRYEITP</sequence>
<protein>
    <submittedName>
        <fullName evidence="2">UTRA domain-containing protein</fullName>
    </submittedName>
</protein>
<reference evidence="2 3" key="1">
    <citation type="submission" date="2020-10" db="EMBL/GenBank/DDBJ databases">
        <title>Myceligenerans pegani sp. nov., an endophytic actinomycete isolated from Peganum harmala L. in Xinjiang, China.</title>
        <authorList>
            <person name="Xin L."/>
        </authorList>
    </citation>
    <scope>NUCLEOTIDE SEQUENCE [LARGE SCALE GENOMIC DNA]</scope>
    <source>
        <strain evidence="2 3">TRM65318</strain>
    </source>
</reference>
<dbReference type="PANTHER" id="PTHR44846">
    <property type="entry name" value="MANNOSYL-D-GLYCERATE TRANSPORT/METABOLISM SYSTEM REPRESSOR MNGR-RELATED"/>
    <property type="match status" value="1"/>
</dbReference>
<name>A0ABR9N4X5_9MICO</name>
<evidence type="ECO:0000313" key="2">
    <source>
        <dbReference type="EMBL" id="MBE1878705.1"/>
    </source>
</evidence>
<dbReference type="Proteomes" id="UP000625527">
    <property type="component" value="Unassembled WGS sequence"/>
</dbReference>
<evidence type="ECO:0000313" key="3">
    <source>
        <dbReference type="Proteomes" id="UP000625527"/>
    </source>
</evidence>
<dbReference type="InterPro" id="IPR050679">
    <property type="entry name" value="Bact_HTH_transcr_reg"/>
</dbReference>
<feature type="domain" description="UbiC transcription regulator-associated" evidence="1">
    <location>
        <begin position="29"/>
        <end position="170"/>
    </location>
</feature>
<organism evidence="2 3">
    <name type="scientific">Myceligenerans pegani</name>
    <dbReference type="NCBI Taxonomy" id="2776917"/>
    <lineage>
        <taxon>Bacteria</taxon>
        <taxon>Bacillati</taxon>
        <taxon>Actinomycetota</taxon>
        <taxon>Actinomycetes</taxon>
        <taxon>Micrococcales</taxon>
        <taxon>Promicromonosporaceae</taxon>
        <taxon>Myceligenerans</taxon>
    </lineage>
</organism>
<dbReference type="Gene3D" id="3.40.1410.10">
    <property type="entry name" value="Chorismate lyase-like"/>
    <property type="match status" value="1"/>
</dbReference>
<proteinExistence type="predicted"/>
<keyword evidence="3" id="KW-1185">Reference proteome</keyword>